<evidence type="ECO:0000313" key="2">
    <source>
        <dbReference type="EMBL" id="AIF40640.1"/>
    </source>
</evidence>
<proteinExistence type="predicted"/>
<protein>
    <submittedName>
        <fullName evidence="2">Glyoxalase</fullName>
    </submittedName>
</protein>
<dbReference type="GeneID" id="41840813"/>
<dbReference type="AlphaFoldDB" id="A0A075JFS7"/>
<reference evidence="2 3" key="1">
    <citation type="submission" date="2014-07" db="EMBL/GenBank/DDBJ databases">
        <title>Genome Sequencing of Dermacoccus nishinomiyaensis.</title>
        <authorList>
            <person name="Hong K.W."/>
            <person name="Chan K.G."/>
        </authorList>
    </citation>
    <scope>NUCLEOTIDE SEQUENCE [LARGE SCALE GENOMIC DNA]</scope>
    <source>
        <strain evidence="2 3">M25</strain>
    </source>
</reference>
<dbReference type="RefSeq" id="WP_038567875.1">
    <property type="nucleotide sequence ID" value="NZ_CP008889.1"/>
</dbReference>
<dbReference type="EMBL" id="CP008889">
    <property type="protein sequence ID" value="AIF40640.1"/>
    <property type="molecule type" value="Genomic_DNA"/>
</dbReference>
<dbReference type="KEGG" id="dni:HX89_06475"/>
<dbReference type="eggNOG" id="COG0346">
    <property type="taxonomic scope" value="Bacteria"/>
</dbReference>
<dbReference type="Gene3D" id="3.10.180.10">
    <property type="entry name" value="2,3-Dihydroxybiphenyl 1,2-Dioxygenase, domain 1"/>
    <property type="match status" value="1"/>
</dbReference>
<dbReference type="HOGENOM" id="CLU_140387_0_0_11"/>
<feature type="domain" description="VOC" evidence="1">
    <location>
        <begin position="3"/>
        <end position="128"/>
    </location>
</feature>
<evidence type="ECO:0000313" key="3">
    <source>
        <dbReference type="Proteomes" id="UP000027986"/>
    </source>
</evidence>
<dbReference type="InterPro" id="IPR004360">
    <property type="entry name" value="Glyas_Fos-R_dOase_dom"/>
</dbReference>
<name>A0A075JFS7_9MICO</name>
<dbReference type="PROSITE" id="PS51819">
    <property type="entry name" value="VOC"/>
    <property type="match status" value="1"/>
</dbReference>
<sequence>MLTLHHVQVSMPEGREDDARGFYRDALGLDEVAKPGALAQRGGAWFRAFADDGAVAAEIHVGIDEPFVPAKRAHPALVVESTAALEALAARIEGAGFDVNWAERHTLDGYERFHCRDAFGNRVEVLTPKL</sequence>
<gene>
    <name evidence="2" type="ORF">HX89_06475</name>
</gene>
<dbReference type="InterPro" id="IPR029068">
    <property type="entry name" value="Glyas_Bleomycin-R_OHBP_Dase"/>
</dbReference>
<organism evidence="2 3">
    <name type="scientific">Dermacoccus nishinomiyaensis</name>
    <dbReference type="NCBI Taxonomy" id="1274"/>
    <lineage>
        <taxon>Bacteria</taxon>
        <taxon>Bacillati</taxon>
        <taxon>Actinomycetota</taxon>
        <taxon>Actinomycetes</taxon>
        <taxon>Micrococcales</taxon>
        <taxon>Dermacoccaceae</taxon>
        <taxon>Dermacoccus</taxon>
    </lineage>
</organism>
<dbReference type="PANTHER" id="PTHR39175:SF1">
    <property type="entry name" value="FAMILY PROTEIN, PUTATIVE (AFU_ORTHOLOGUE AFUA_3G15060)-RELATED"/>
    <property type="match status" value="1"/>
</dbReference>
<accession>A0A075JFS7</accession>
<dbReference type="OrthoDB" id="9813630at2"/>
<keyword evidence="3" id="KW-1185">Reference proteome</keyword>
<dbReference type="Pfam" id="PF00903">
    <property type="entry name" value="Glyoxalase"/>
    <property type="match status" value="1"/>
</dbReference>
<dbReference type="PANTHER" id="PTHR39175">
    <property type="entry name" value="FAMILY PROTEIN, PUTATIVE (AFU_ORTHOLOGUE AFUA_3G15060)-RELATED"/>
    <property type="match status" value="1"/>
</dbReference>
<dbReference type="SUPFAM" id="SSF54593">
    <property type="entry name" value="Glyoxalase/Bleomycin resistance protein/Dihydroxybiphenyl dioxygenase"/>
    <property type="match status" value="1"/>
</dbReference>
<dbReference type="Proteomes" id="UP000027986">
    <property type="component" value="Chromosome"/>
</dbReference>
<dbReference type="InterPro" id="IPR037523">
    <property type="entry name" value="VOC_core"/>
</dbReference>
<evidence type="ECO:0000259" key="1">
    <source>
        <dbReference type="PROSITE" id="PS51819"/>
    </source>
</evidence>